<dbReference type="AlphaFoldDB" id="A0A1M6GXX4"/>
<evidence type="ECO:0000256" key="1">
    <source>
        <dbReference type="SAM" id="MobiDB-lite"/>
    </source>
</evidence>
<gene>
    <name evidence="2" type="ORF">SAMN05444417_2990</name>
</gene>
<protein>
    <submittedName>
        <fullName evidence="2">Formate dehydrogenase subunit delta</fullName>
    </submittedName>
</protein>
<dbReference type="OrthoDB" id="7409377at2"/>
<dbReference type="RefSeq" id="WP_073332625.1">
    <property type="nucleotide sequence ID" value="NZ_FQYO01000005.1"/>
</dbReference>
<evidence type="ECO:0000313" key="3">
    <source>
        <dbReference type="Proteomes" id="UP000184292"/>
    </source>
</evidence>
<evidence type="ECO:0000313" key="2">
    <source>
        <dbReference type="EMBL" id="SHJ14782.1"/>
    </source>
</evidence>
<reference evidence="2 3" key="1">
    <citation type="submission" date="2016-11" db="EMBL/GenBank/DDBJ databases">
        <authorList>
            <person name="Jaros S."/>
            <person name="Januszkiewicz K."/>
            <person name="Wedrychowicz H."/>
        </authorList>
    </citation>
    <scope>NUCLEOTIDE SEQUENCE [LARGE SCALE GENOMIC DNA]</scope>
    <source>
        <strain evidence="2 3">DSM 100565</strain>
    </source>
</reference>
<dbReference type="EMBL" id="FQYO01000005">
    <property type="protein sequence ID" value="SHJ14782.1"/>
    <property type="molecule type" value="Genomic_DNA"/>
</dbReference>
<dbReference type="Pfam" id="PF11390">
    <property type="entry name" value="FdsD"/>
    <property type="match status" value="1"/>
</dbReference>
<dbReference type="Proteomes" id="UP000184292">
    <property type="component" value="Unassembled WGS sequence"/>
</dbReference>
<keyword evidence="3" id="KW-1185">Reference proteome</keyword>
<dbReference type="STRING" id="1447782.SAMN05444417_2990"/>
<proteinExistence type="predicted"/>
<feature type="region of interest" description="Disordered" evidence="1">
    <location>
        <begin position="71"/>
        <end position="93"/>
    </location>
</feature>
<accession>A0A1M6GXX4</accession>
<dbReference type="InterPro" id="IPR021074">
    <property type="entry name" value="Formate_DH_dsu"/>
</dbReference>
<sequence>MTGTDDKLIRMANQIATFFESQPGDGAEAVAGHLRDFWDPSMRARIRALHGDPGLRPLARAGIERLPETREGAAYPLTDGRIATPSAAGTDRT</sequence>
<name>A0A1M6GXX4_9RHOB</name>
<organism evidence="2 3">
    <name type="scientific">Wenxinia saemankumensis</name>
    <dbReference type="NCBI Taxonomy" id="1447782"/>
    <lineage>
        <taxon>Bacteria</taxon>
        <taxon>Pseudomonadati</taxon>
        <taxon>Pseudomonadota</taxon>
        <taxon>Alphaproteobacteria</taxon>
        <taxon>Rhodobacterales</taxon>
        <taxon>Roseobacteraceae</taxon>
        <taxon>Wenxinia</taxon>
    </lineage>
</organism>